<reference evidence="2 3" key="1">
    <citation type="journal article" date="2016" name="Mol. Biol. Evol.">
        <title>Comparative Genomics of Early-Diverging Mushroom-Forming Fungi Provides Insights into the Origins of Lignocellulose Decay Capabilities.</title>
        <authorList>
            <person name="Nagy L.G."/>
            <person name="Riley R."/>
            <person name="Tritt A."/>
            <person name="Adam C."/>
            <person name="Daum C."/>
            <person name="Floudas D."/>
            <person name="Sun H."/>
            <person name="Yadav J.S."/>
            <person name="Pangilinan J."/>
            <person name="Larsson K.H."/>
            <person name="Matsuura K."/>
            <person name="Barry K."/>
            <person name="Labutti K."/>
            <person name="Kuo R."/>
            <person name="Ohm R.A."/>
            <person name="Bhattacharya S.S."/>
            <person name="Shirouzu T."/>
            <person name="Yoshinaga Y."/>
            <person name="Martin F.M."/>
            <person name="Grigoriev I.V."/>
            <person name="Hibbett D.S."/>
        </authorList>
    </citation>
    <scope>NUCLEOTIDE SEQUENCE [LARGE SCALE GENOMIC DNA]</scope>
    <source>
        <strain evidence="2 3">HHB12733</strain>
    </source>
</reference>
<gene>
    <name evidence="2" type="ORF">CALCODRAFT_495468</name>
</gene>
<proteinExistence type="predicted"/>
<sequence>MLVTIRRSSVLAVGVNSQALLSTTREHATWTMVALINDPRITAILRPRLSVQHSLPSDAYIHPKTDATLHLEGSDVCSMYFPKSVANTVRAYDRTMSSAIIDGCSHAIHVSPQHLCPSTPALPPTLNPLHSDPDPAGGCQSPSSLLSSASARTRLNSDDRTQGPRCRFPPNLQDKCKLYHTVS</sequence>
<evidence type="ECO:0000313" key="3">
    <source>
        <dbReference type="Proteomes" id="UP000076842"/>
    </source>
</evidence>
<dbReference type="EMBL" id="KV423956">
    <property type="protein sequence ID" value="KZT57998.1"/>
    <property type="molecule type" value="Genomic_DNA"/>
</dbReference>
<evidence type="ECO:0000256" key="1">
    <source>
        <dbReference type="SAM" id="MobiDB-lite"/>
    </source>
</evidence>
<evidence type="ECO:0000313" key="2">
    <source>
        <dbReference type="EMBL" id="KZT57998.1"/>
    </source>
</evidence>
<protein>
    <submittedName>
        <fullName evidence="2">Uncharacterized protein</fullName>
    </submittedName>
</protein>
<feature type="compositionally biased region" description="Low complexity" evidence="1">
    <location>
        <begin position="141"/>
        <end position="151"/>
    </location>
</feature>
<feature type="region of interest" description="Disordered" evidence="1">
    <location>
        <begin position="119"/>
        <end position="167"/>
    </location>
</feature>
<dbReference type="Proteomes" id="UP000076842">
    <property type="component" value="Unassembled WGS sequence"/>
</dbReference>
<dbReference type="InParanoid" id="A0A165GFD0"/>
<name>A0A165GFD0_9BASI</name>
<accession>A0A165GFD0</accession>
<organism evidence="2 3">
    <name type="scientific">Calocera cornea HHB12733</name>
    <dbReference type="NCBI Taxonomy" id="1353952"/>
    <lineage>
        <taxon>Eukaryota</taxon>
        <taxon>Fungi</taxon>
        <taxon>Dikarya</taxon>
        <taxon>Basidiomycota</taxon>
        <taxon>Agaricomycotina</taxon>
        <taxon>Dacrymycetes</taxon>
        <taxon>Dacrymycetales</taxon>
        <taxon>Dacrymycetaceae</taxon>
        <taxon>Calocera</taxon>
    </lineage>
</organism>
<keyword evidence="3" id="KW-1185">Reference proteome</keyword>
<dbReference type="AlphaFoldDB" id="A0A165GFD0"/>